<dbReference type="InterPro" id="IPR036249">
    <property type="entry name" value="Thioredoxin-like_sf"/>
</dbReference>
<dbReference type="PANTHER" id="PTHR42852">
    <property type="entry name" value="THIOL:DISULFIDE INTERCHANGE PROTEIN DSBE"/>
    <property type="match status" value="1"/>
</dbReference>
<dbReference type="GO" id="GO:0030313">
    <property type="term" value="C:cell envelope"/>
    <property type="evidence" value="ECO:0007669"/>
    <property type="project" value="UniProtKB-SubCell"/>
</dbReference>
<gene>
    <name evidence="8" type="ORF">CLV62_11457</name>
</gene>
<dbReference type="GO" id="GO:0017004">
    <property type="term" value="P:cytochrome complex assembly"/>
    <property type="evidence" value="ECO:0007669"/>
    <property type="project" value="UniProtKB-KW"/>
</dbReference>
<dbReference type="EMBL" id="QICL01000014">
    <property type="protein sequence ID" value="PXV63340.1"/>
    <property type="molecule type" value="Genomic_DNA"/>
</dbReference>
<comment type="caution">
    <text evidence="8">The sequence shown here is derived from an EMBL/GenBank/DDBJ whole genome shotgun (WGS) entry which is preliminary data.</text>
</comment>
<dbReference type="PROSITE" id="PS51257">
    <property type="entry name" value="PROKAR_LIPOPROTEIN"/>
    <property type="match status" value="1"/>
</dbReference>
<keyword evidence="6" id="KW-0732">Signal</keyword>
<protein>
    <submittedName>
        <fullName evidence="8">Peroxiredoxin</fullName>
    </submittedName>
</protein>
<dbReference type="Pfam" id="PF08534">
    <property type="entry name" value="Redoxin"/>
    <property type="match status" value="1"/>
</dbReference>
<keyword evidence="4" id="KW-0676">Redox-active center</keyword>
<dbReference type="InterPro" id="IPR050553">
    <property type="entry name" value="Thioredoxin_ResA/DsbE_sf"/>
</dbReference>
<feature type="signal peptide" evidence="6">
    <location>
        <begin position="1"/>
        <end position="17"/>
    </location>
</feature>
<dbReference type="SUPFAM" id="SSF52833">
    <property type="entry name" value="Thioredoxin-like"/>
    <property type="match status" value="1"/>
</dbReference>
<evidence type="ECO:0000256" key="1">
    <source>
        <dbReference type="ARBA" id="ARBA00004196"/>
    </source>
</evidence>
<evidence type="ECO:0000259" key="7">
    <source>
        <dbReference type="PROSITE" id="PS51352"/>
    </source>
</evidence>
<evidence type="ECO:0000313" key="9">
    <source>
        <dbReference type="Proteomes" id="UP000247973"/>
    </source>
</evidence>
<dbReference type="Pfam" id="PF14289">
    <property type="entry name" value="DUF4369"/>
    <property type="match status" value="1"/>
</dbReference>
<dbReference type="PANTHER" id="PTHR42852:SF6">
    <property type="entry name" value="THIOL:DISULFIDE INTERCHANGE PROTEIN DSBE"/>
    <property type="match status" value="1"/>
</dbReference>
<dbReference type="AlphaFoldDB" id="A0A2V3PMH7"/>
<evidence type="ECO:0000256" key="2">
    <source>
        <dbReference type="ARBA" id="ARBA00022748"/>
    </source>
</evidence>
<accession>A0A2V3PMH7</accession>
<reference evidence="8 9" key="1">
    <citation type="submission" date="2018-03" db="EMBL/GenBank/DDBJ databases">
        <title>Genomic Encyclopedia of Archaeal and Bacterial Type Strains, Phase II (KMG-II): from individual species to whole genera.</title>
        <authorList>
            <person name="Goeker M."/>
        </authorList>
    </citation>
    <scope>NUCLEOTIDE SEQUENCE [LARGE SCALE GENOMIC DNA]</scope>
    <source>
        <strain evidence="8 9">DSM 100214</strain>
    </source>
</reference>
<dbReference type="OrthoDB" id="9794348at2"/>
<dbReference type="InterPro" id="IPR013740">
    <property type="entry name" value="Redoxin"/>
</dbReference>
<keyword evidence="5" id="KW-0175">Coiled coil</keyword>
<evidence type="ECO:0000256" key="3">
    <source>
        <dbReference type="ARBA" id="ARBA00023157"/>
    </source>
</evidence>
<dbReference type="InterPro" id="IPR025380">
    <property type="entry name" value="DUF4369"/>
</dbReference>
<evidence type="ECO:0000256" key="5">
    <source>
        <dbReference type="SAM" id="Coils"/>
    </source>
</evidence>
<dbReference type="Gene3D" id="3.40.30.10">
    <property type="entry name" value="Glutaredoxin"/>
    <property type="match status" value="1"/>
</dbReference>
<comment type="subcellular location">
    <subcellularLocation>
        <location evidence="1">Cell envelope</location>
    </subcellularLocation>
</comment>
<proteinExistence type="predicted"/>
<feature type="domain" description="Thioredoxin" evidence="7">
    <location>
        <begin position="233"/>
        <end position="373"/>
    </location>
</feature>
<keyword evidence="9" id="KW-1185">Reference proteome</keyword>
<dbReference type="InterPro" id="IPR013766">
    <property type="entry name" value="Thioredoxin_domain"/>
</dbReference>
<dbReference type="RefSeq" id="WP_110310982.1">
    <property type="nucleotide sequence ID" value="NZ_QICL01000014.1"/>
</dbReference>
<evidence type="ECO:0000256" key="6">
    <source>
        <dbReference type="SAM" id="SignalP"/>
    </source>
</evidence>
<dbReference type="CDD" id="cd02966">
    <property type="entry name" value="TlpA_like_family"/>
    <property type="match status" value="1"/>
</dbReference>
<keyword evidence="3" id="KW-1015">Disulfide bond</keyword>
<feature type="coiled-coil region" evidence="5">
    <location>
        <begin position="121"/>
        <end position="148"/>
    </location>
</feature>
<name>A0A2V3PMH7_9BACT</name>
<feature type="chain" id="PRO_5015999149" evidence="6">
    <location>
        <begin position="18"/>
        <end position="373"/>
    </location>
</feature>
<dbReference type="Proteomes" id="UP000247973">
    <property type="component" value="Unassembled WGS sequence"/>
</dbReference>
<organism evidence="8 9">
    <name type="scientific">Dysgonomonas alginatilytica</name>
    <dbReference type="NCBI Taxonomy" id="1605892"/>
    <lineage>
        <taxon>Bacteria</taxon>
        <taxon>Pseudomonadati</taxon>
        <taxon>Bacteroidota</taxon>
        <taxon>Bacteroidia</taxon>
        <taxon>Bacteroidales</taxon>
        <taxon>Dysgonomonadaceae</taxon>
        <taxon>Dysgonomonas</taxon>
    </lineage>
</organism>
<evidence type="ECO:0000313" key="8">
    <source>
        <dbReference type="EMBL" id="PXV63340.1"/>
    </source>
</evidence>
<evidence type="ECO:0000256" key="4">
    <source>
        <dbReference type="ARBA" id="ARBA00023284"/>
    </source>
</evidence>
<sequence>MKKISSLLFASIVILMAACTGKPVPEYIITGNLSGGSDSIQVYLQEIDENTGEFVSVDTATVKNGTFLFRGIAEQNPVLRFIATEGLYRPAPVVIEVGNIDVSIDTAFVVTVKGTALNDKYQEFSNKRNALNDQHRELSKLSKEAEEAGTLTPEYDKELSNKFDSLYNGWEKEVFAFTKANITNPLGVYILIDRGVAFDAAQLKELLPSLDAKVKASARMQKLEKRLQALEGTEVGKQFIDIKGTTPDGKELSLSDYAGKGKYVLIDFWASWCGPCIQDMPTVVKAYKQYKNKGFEVVGVSLDHDKTAWQKAIKDLNITWPQVSDLKGWETELGAAYAVNRIPHTVLLDKEGKIIAKDIHASELLSKLAELMK</sequence>
<keyword evidence="2" id="KW-0201">Cytochrome c-type biogenesis</keyword>
<dbReference type="GO" id="GO:0016491">
    <property type="term" value="F:oxidoreductase activity"/>
    <property type="evidence" value="ECO:0007669"/>
    <property type="project" value="InterPro"/>
</dbReference>
<dbReference type="PROSITE" id="PS51352">
    <property type="entry name" value="THIOREDOXIN_2"/>
    <property type="match status" value="1"/>
</dbReference>